<dbReference type="PANTHER" id="PTHR28259">
    <property type="entry name" value="FLUORIDE EXPORT PROTEIN 1-RELATED"/>
    <property type="match status" value="1"/>
</dbReference>
<reference evidence="12" key="5">
    <citation type="submission" date="2015-06" db="UniProtKB">
        <authorList>
            <consortium name="EnsemblFungi"/>
        </authorList>
    </citation>
    <scope>IDENTIFICATION</scope>
    <source>
        <strain evidence="12">ATCC 64411</strain>
    </source>
</reference>
<keyword evidence="6 10" id="KW-0472">Membrane</keyword>
<evidence type="ECO:0000256" key="7">
    <source>
        <dbReference type="ARBA" id="ARBA00035120"/>
    </source>
</evidence>
<comment type="subcellular location">
    <subcellularLocation>
        <location evidence="2">Cell membrane</location>
        <topology evidence="2">Multi-pass membrane protein</topology>
    </subcellularLocation>
</comment>
<comment type="catalytic activity">
    <reaction evidence="8">
        <text>fluoride(in) = fluoride(out)</text>
        <dbReference type="Rhea" id="RHEA:76159"/>
        <dbReference type="ChEBI" id="CHEBI:17051"/>
    </reaction>
    <physiologicalReaction direction="left-to-right" evidence="8">
        <dbReference type="Rhea" id="RHEA:76160"/>
    </physiologicalReaction>
</comment>
<dbReference type="AlphaFoldDB" id="A0A0C4E6D1"/>
<evidence type="ECO:0000256" key="2">
    <source>
        <dbReference type="ARBA" id="ARBA00004651"/>
    </source>
</evidence>
<feature type="transmembrane region" description="Helical" evidence="10">
    <location>
        <begin position="181"/>
        <end position="206"/>
    </location>
</feature>
<feature type="region of interest" description="Disordered" evidence="9">
    <location>
        <begin position="81"/>
        <end position="127"/>
    </location>
</feature>
<organism evidence="12 13">
    <name type="scientific">Magnaporthiopsis poae (strain ATCC 64411 / 73-15)</name>
    <name type="common">Kentucky bluegrass fungus</name>
    <name type="synonym">Magnaporthe poae</name>
    <dbReference type="NCBI Taxonomy" id="644358"/>
    <lineage>
        <taxon>Eukaryota</taxon>
        <taxon>Fungi</taxon>
        <taxon>Dikarya</taxon>
        <taxon>Ascomycota</taxon>
        <taxon>Pezizomycotina</taxon>
        <taxon>Sordariomycetes</taxon>
        <taxon>Sordariomycetidae</taxon>
        <taxon>Magnaporthales</taxon>
        <taxon>Magnaporthaceae</taxon>
        <taxon>Magnaporthiopsis</taxon>
    </lineage>
</organism>
<evidence type="ECO:0000313" key="11">
    <source>
        <dbReference type="EMBL" id="KLU89089.1"/>
    </source>
</evidence>
<comment type="function">
    <text evidence="1">Fluoride channel required for the rapid expulsion of cytoplasmic fluoride.</text>
</comment>
<keyword evidence="4 10" id="KW-0812">Transmembrane</keyword>
<evidence type="ECO:0008006" key="14">
    <source>
        <dbReference type="Google" id="ProtNLM"/>
    </source>
</evidence>
<keyword evidence="5 10" id="KW-1133">Transmembrane helix</keyword>
<dbReference type="OMA" id="CYDLQHV"/>
<dbReference type="Pfam" id="PF02537">
    <property type="entry name" value="CRCB"/>
    <property type="match status" value="2"/>
</dbReference>
<dbReference type="Proteomes" id="UP000011715">
    <property type="component" value="Unassembled WGS sequence"/>
</dbReference>
<dbReference type="GO" id="GO:1903425">
    <property type="term" value="F:fluoride transmembrane transporter activity"/>
    <property type="evidence" value="ECO:0007669"/>
    <property type="project" value="TreeGrafter"/>
</dbReference>
<evidence type="ECO:0000256" key="1">
    <source>
        <dbReference type="ARBA" id="ARBA00002598"/>
    </source>
</evidence>
<dbReference type="PANTHER" id="PTHR28259:SF1">
    <property type="entry name" value="FLUORIDE EXPORT PROTEIN 1-RELATED"/>
    <property type="match status" value="1"/>
</dbReference>
<feature type="transmembrane region" description="Helical" evidence="10">
    <location>
        <begin position="259"/>
        <end position="277"/>
    </location>
</feature>
<comment type="similarity">
    <text evidence="7">Belongs to the fluoride channel Fluc/FEX (TC 1.A.43) family.</text>
</comment>
<keyword evidence="13" id="KW-1185">Reference proteome</keyword>
<feature type="transmembrane region" description="Helical" evidence="10">
    <location>
        <begin position="132"/>
        <end position="151"/>
    </location>
</feature>
<evidence type="ECO:0000313" key="13">
    <source>
        <dbReference type="Proteomes" id="UP000011715"/>
    </source>
</evidence>
<keyword evidence="3" id="KW-1003">Cell membrane</keyword>
<name>A0A0C4E6D1_MAGP6</name>
<proteinExistence type="inferred from homology"/>
<dbReference type="VEuPathDB" id="FungiDB:MAPG_08065"/>
<reference evidence="13" key="2">
    <citation type="submission" date="2010-05" db="EMBL/GenBank/DDBJ databases">
        <title>The genome sequence of Magnaporthe poae strain ATCC 64411.</title>
        <authorList>
            <person name="Ma L.-J."/>
            <person name="Dead R."/>
            <person name="Young S."/>
            <person name="Zeng Q."/>
            <person name="Koehrsen M."/>
            <person name="Alvarado L."/>
            <person name="Berlin A."/>
            <person name="Chapman S.B."/>
            <person name="Chen Z."/>
            <person name="Freedman E."/>
            <person name="Gellesch M."/>
            <person name="Goldberg J."/>
            <person name="Griggs A."/>
            <person name="Gujja S."/>
            <person name="Heilman E.R."/>
            <person name="Heiman D."/>
            <person name="Hepburn T."/>
            <person name="Howarth C."/>
            <person name="Jen D."/>
            <person name="Larson L."/>
            <person name="Mehta T."/>
            <person name="Neiman D."/>
            <person name="Pearson M."/>
            <person name="Roberts A."/>
            <person name="Saif S."/>
            <person name="Shea T."/>
            <person name="Shenoy N."/>
            <person name="Sisk P."/>
            <person name="Stolte C."/>
            <person name="Sykes S."/>
            <person name="Walk T."/>
            <person name="White J."/>
            <person name="Yandava C."/>
            <person name="Haas B."/>
            <person name="Nusbaum C."/>
            <person name="Birren B."/>
        </authorList>
    </citation>
    <scope>NUCLEOTIDE SEQUENCE [LARGE SCALE GENOMIC DNA]</scope>
    <source>
        <strain evidence="13">ATCC 64411 / 73-15</strain>
    </source>
</reference>
<dbReference type="InterPro" id="IPR003691">
    <property type="entry name" value="FluC"/>
</dbReference>
<gene>
    <name evidence="11" type="ORF">MAPG_08065</name>
</gene>
<feature type="transmembrane region" description="Helical" evidence="10">
    <location>
        <begin position="227"/>
        <end position="247"/>
    </location>
</feature>
<protein>
    <recommendedName>
        <fullName evidence="14">CrcB-like protein</fullName>
    </recommendedName>
</protein>
<dbReference type="STRING" id="644358.A0A0C4E6D1"/>
<dbReference type="EMBL" id="GL876972">
    <property type="protein sequence ID" value="KLU89089.1"/>
    <property type="molecule type" value="Genomic_DNA"/>
</dbReference>
<reference evidence="12" key="4">
    <citation type="journal article" date="2015" name="G3 (Bethesda)">
        <title>Genome sequences of three phytopathogenic species of the Magnaporthaceae family of fungi.</title>
        <authorList>
            <person name="Okagaki L.H."/>
            <person name="Nunes C.C."/>
            <person name="Sailsbery J."/>
            <person name="Clay B."/>
            <person name="Brown D."/>
            <person name="John T."/>
            <person name="Oh Y."/>
            <person name="Young N."/>
            <person name="Fitzgerald M."/>
            <person name="Haas B.J."/>
            <person name="Zeng Q."/>
            <person name="Young S."/>
            <person name="Adiconis X."/>
            <person name="Fan L."/>
            <person name="Levin J.Z."/>
            <person name="Mitchell T.K."/>
            <person name="Okubara P.A."/>
            <person name="Farman M.L."/>
            <person name="Kohn L.M."/>
            <person name="Birren B."/>
            <person name="Ma L.-J."/>
            <person name="Dean R.A."/>
        </authorList>
    </citation>
    <scope>NUCLEOTIDE SEQUENCE</scope>
    <source>
        <strain evidence="12">ATCC 64411 / 73-15</strain>
    </source>
</reference>
<dbReference type="OrthoDB" id="409792at2759"/>
<dbReference type="eggNOG" id="ENOG502QT5F">
    <property type="taxonomic scope" value="Eukaryota"/>
</dbReference>
<evidence type="ECO:0000256" key="10">
    <source>
        <dbReference type="SAM" id="Phobius"/>
    </source>
</evidence>
<reference evidence="11" key="1">
    <citation type="submission" date="2010-05" db="EMBL/GenBank/DDBJ databases">
        <title>The Genome Sequence of Magnaporthe poae strain ATCC 64411.</title>
        <authorList>
            <consortium name="The Broad Institute Genome Sequencing Platform"/>
            <consortium name="Broad Institute Genome Sequencing Center for Infectious Disease"/>
            <person name="Ma L.-J."/>
            <person name="Dead R."/>
            <person name="Young S."/>
            <person name="Zeng Q."/>
            <person name="Koehrsen M."/>
            <person name="Alvarado L."/>
            <person name="Berlin A."/>
            <person name="Chapman S.B."/>
            <person name="Chen Z."/>
            <person name="Freedman E."/>
            <person name="Gellesch M."/>
            <person name="Goldberg J."/>
            <person name="Griggs A."/>
            <person name="Gujja S."/>
            <person name="Heilman E.R."/>
            <person name="Heiman D."/>
            <person name="Hepburn T."/>
            <person name="Howarth C."/>
            <person name="Jen D."/>
            <person name="Larson L."/>
            <person name="Mehta T."/>
            <person name="Neiman D."/>
            <person name="Pearson M."/>
            <person name="Roberts A."/>
            <person name="Saif S."/>
            <person name="Shea T."/>
            <person name="Shenoy N."/>
            <person name="Sisk P."/>
            <person name="Stolte C."/>
            <person name="Sykes S."/>
            <person name="Walk T."/>
            <person name="White J."/>
            <person name="Yandava C."/>
            <person name="Haas B."/>
            <person name="Nusbaum C."/>
            <person name="Birren B."/>
        </authorList>
    </citation>
    <scope>NUCLEOTIDE SEQUENCE</scope>
    <source>
        <strain evidence="11">ATCC 64411</strain>
    </source>
</reference>
<evidence type="ECO:0000256" key="3">
    <source>
        <dbReference type="ARBA" id="ARBA00022475"/>
    </source>
</evidence>
<feature type="compositionally biased region" description="Low complexity" evidence="9">
    <location>
        <begin position="115"/>
        <end position="125"/>
    </location>
</feature>
<feature type="compositionally biased region" description="Low complexity" evidence="9">
    <location>
        <begin position="88"/>
        <end position="105"/>
    </location>
</feature>
<evidence type="ECO:0000313" key="12">
    <source>
        <dbReference type="EnsemblFungi" id="MAPG_08065T0"/>
    </source>
</evidence>
<sequence length="392" mass="40365">MPIFGRPWPAAVAQAVAAEAYTVSYLVLFALLGTLARLALQALTSYSGAPVGFVSVWPNFAGSFVFGLVAHDRVLPRRPGGLSATTAVGEPSSSSDNSVSGPESSALRQPGGIGAMTTTTTPAPGKTKKTPLYVGLTTGFCGSFTSFSSFIRDAFLALVNGLAPPGLSNSNNNGANGGQSFMAFLAVILIAVSLSLAGLFSGAHLAQAALKPTAAFARVRSVLDRTVMVLAWSSWLVVAVVAATTTAPGLVSDAWLRGQVLLALAFAPLGCLARFYLSTALNGRLSPSFPLGTFVANVAGTAMLAVAWDLAHARLGGVVGCLVLQGVEDGFCGCLTTVSTWVAELAELARRRTRDAYVYGASSIAVALLLAIAIMGGLVWSHGGDLRPYCIY</sequence>
<accession>A0A0C4E6D1</accession>
<evidence type="ECO:0000256" key="4">
    <source>
        <dbReference type="ARBA" id="ARBA00022692"/>
    </source>
</evidence>
<reference evidence="11" key="3">
    <citation type="submission" date="2011-03" db="EMBL/GenBank/DDBJ databases">
        <title>Annotation of Magnaporthe poae ATCC 64411.</title>
        <authorList>
            <person name="Ma L.-J."/>
            <person name="Dead R."/>
            <person name="Young S.K."/>
            <person name="Zeng Q."/>
            <person name="Gargeya S."/>
            <person name="Fitzgerald M."/>
            <person name="Haas B."/>
            <person name="Abouelleil A."/>
            <person name="Alvarado L."/>
            <person name="Arachchi H.M."/>
            <person name="Berlin A."/>
            <person name="Brown A."/>
            <person name="Chapman S.B."/>
            <person name="Chen Z."/>
            <person name="Dunbar C."/>
            <person name="Freedman E."/>
            <person name="Gearin G."/>
            <person name="Gellesch M."/>
            <person name="Goldberg J."/>
            <person name="Griggs A."/>
            <person name="Gujja S."/>
            <person name="Heiman D."/>
            <person name="Howarth C."/>
            <person name="Larson L."/>
            <person name="Lui A."/>
            <person name="MacDonald P.J.P."/>
            <person name="Mehta T."/>
            <person name="Montmayeur A."/>
            <person name="Murphy C."/>
            <person name="Neiman D."/>
            <person name="Pearson M."/>
            <person name="Priest M."/>
            <person name="Roberts A."/>
            <person name="Saif S."/>
            <person name="Shea T."/>
            <person name="Shenoy N."/>
            <person name="Sisk P."/>
            <person name="Stolte C."/>
            <person name="Sykes S."/>
            <person name="Yandava C."/>
            <person name="Wortman J."/>
            <person name="Nusbaum C."/>
            <person name="Birren B."/>
        </authorList>
    </citation>
    <scope>NUCLEOTIDE SEQUENCE</scope>
    <source>
        <strain evidence="11">ATCC 64411</strain>
    </source>
</reference>
<dbReference type="EnsemblFungi" id="MAPG_08065T0">
    <property type="protein sequence ID" value="MAPG_08065T0"/>
    <property type="gene ID" value="MAPG_08065"/>
</dbReference>
<evidence type="ECO:0000256" key="9">
    <source>
        <dbReference type="SAM" id="MobiDB-lite"/>
    </source>
</evidence>
<evidence type="ECO:0000256" key="6">
    <source>
        <dbReference type="ARBA" id="ARBA00023136"/>
    </source>
</evidence>
<dbReference type="GO" id="GO:0005886">
    <property type="term" value="C:plasma membrane"/>
    <property type="evidence" value="ECO:0007669"/>
    <property type="project" value="UniProtKB-SubCell"/>
</dbReference>
<evidence type="ECO:0000256" key="8">
    <source>
        <dbReference type="ARBA" id="ARBA00035585"/>
    </source>
</evidence>
<feature type="transmembrane region" description="Helical" evidence="10">
    <location>
        <begin position="356"/>
        <end position="380"/>
    </location>
</feature>
<feature type="transmembrane region" description="Helical" evidence="10">
    <location>
        <begin position="20"/>
        <end position="40"/>
    </location>
</feature>
<dbReference type="EMBL" id="ADBL01001942">
    <property type="status" value="NOT_ANNOTATED_CDS"/>
    <property type="molecule type" value="Genomic_DNA"/>
</dbReference>
<evidence type="ECO:0000256" key="5">
    <source>
        <dbReference type="ARBA" id="ARBA00022989"/>
    </source>
</evidence>